<organism evidence="1 2">
    <name type="scientific">Clunio marinus</name>
    <dbReference type="NCBI Taxonomy" id="568069"/>
    <lineage>
        <taxon>Eukaryota</taxon>
        <taxon>Metazoa</taxon>
        <taxon>Ecdysozoa</taxon>
        <taxon>Arthropoda</taxon>
        <taxon>Hexapoda</taxon>
        <taxon>Insecta</taxon>
        <taxon>Pterygota</taxon>
        <taxon>Neoptera</taxon>
        <taxon>Endopterygota</taxon>
        <taxon>Diptera</taxon>
        <taxon>Nematocera</taxon>
        <taxon>Chironomoidea</taxon>
        <taxon>Chironomidae</taxon>
        <taxon>Clunio</taxon>
    </lineage>
</organism>
<accession>A0A1J1I507</accession>
<name>A0A1J1I507_9DIPT</name>
<gene>
    <name evidence="1" type="ORF">CLUMA_CG008176</name>
</gene>
<proteinExistence type="predicted"/>
<keyword evidence="2" id="KW-1185">Reference proteome</keyword>
<protein>
    <submittedName>
        <fullName evidence="1">CLUMA_CG008176, isoform A</fullName>
    </submittedName>
</protein>
<dbReference type="Proteomes" id="UP000183832">
    <property type="component" value="Unassembled WGS sequence"/>
</dbReference>
<evidence type="ECO:0000313" key="1">
    <source>
        <dbReference type="EMBL" id="CRK94676.1"/>
    </source>
</evidence>
<evidence type="ECO:0000313" key="2">
    <source>
        <dbReference type="Proteomes" id="UP000183832"/>
    </source>
</evidence>
<reference evidence="1 2" key="1">
    <citation type="submission" date="2015-04" db="EMBL/GenBank/DDBJ databases">
        <authorList>
            <person name="Syromyatnikov M.Y."/>
            <person name="Popov V.N."/>
        </authorList>
    </citation>
    <scope>NUCLEOTIDE SEQUENCE [LARGE SCALE GENOMIC DNA]</scope>
</reference>
<dbReference type="EMBL" id="CVRI01000039">
    <property type="protein sequence ID" value="CRK94676.1"/>
    <property type="molecule type" value="Genomic_DNA"/>
</dbReference>
<dbReference type="AlphaFoldDB" id="A0A1J1I507"/>
<sequence length="110" mass="12795">MLNEERSVNEVEEISEARLKLQVVVANCFSKFPDHYVDHSHLVTNEVSIHDDQLKPGGDHKDIERKQLLALTAPRKLFNWITETCTSLHMKNAYGVQLLCMKYRFIVKQI</sequence>